<dbReference type="EMBL" id="AUWU02000003">
    <property type="protein sequence ID" value="KAH0574800.1"/>
    <property type="molecule type" value="Genomic_DNA"/>
</dbReference>
<dbReference type="OrthoDB" id="272810at2759"/>
<dbReference type="GO" id="GO:0006623">
    <property type="term" value="P:protein targeting to vacuole"/>
    <property type="evidence" value="ECO:0007669"/>
    <property type="project" value="TreeGrafter"/>
</dbReference>
<dbReference type="GO" id="GO:0045053">
    <property type="term" value="P:protein retention in Golgi apparatus"/>
    <property type="evidence" value="ECO:0007669"/>
    <property type="project" value="TreeGrafter"/>
</dbReference>
<dbReference type="PANTHER" id="PTHR16166:SF93">
    <property type="entry name" value="INTERMEMBRANE LIPID TRANSFER PROTEIN VPS13"/>
    <property type="match status" value="1"/>
</dbReference>
<evidence type="ECO:0000313" key="4">
    <source>
        <dbReference type="EMBL" id="EST42093.1"/>
    </source>
</evidence>
<proteinExistence type="inferred from homology"/>
<comment type="similarity">
    <text evidence="1">Belongs to the VPS13 family.</text>
</comment>
<evidence type="ECO:0000256" key="1">
    <source>
        <dbReference type="ARBA" id="ARBA00006545"/>
    </source>
</evidence>
<accession>V6LCW3</accession>
<dbReference type="EMBL" id="KI546166">
    <property type="protein sequence ID" value="EST42093.1"/>
    <property type="molecule type" value="Genomic_DNA"/>
</dbReference>
<evidence type="ECO:0000256" key="2">
    <source>
        <dbReference type="ARBA" id="ARBA00022448"/>
    </source>
</evidence>
<sequence>MLESFVVNLLQDYAEKYLEQFDKKMLQISLVKGDVQINHLQLKADALQEIHPALCIQHGFISQLQIKFSILKLKSEPVSIRIQDFVVLLKSSKDKIITKEFISQQIQDGLEEKIKSSFKYMLFKEEVLKEPTKQKNGYIKTLIKTILTNLKIEINNIHIRYEDNDLKHCVGLTVQSICLKTIKYVEINKQLIEKEQFVNENAQSFIKKIDITNFSVYLNLGYIPVNLFHDSTNIKQFLVNTVQFQDNYNYLIRPTTFKMYLETGVQSDIQKFNIQASIDNLNFQFTTNQLDAIIQQVQQLYSKNQLGNIIYYPEDKLLINKHQWWSYIMASYDSVDTLWQQKASFSAFIHLYSKHYIQYQQMSQKQKDSTINVFQLTKVEEEYIYLFYQTFSQKEINFCIETTLKQLKQRSGKFFKSYQQLILDDTIIEELLLQFIADNQTRDYNLDSSQFNITFKINQINVSLCQHQKQISIKTQYGCQAIGQQHLQENILSVEIIQTNFKFIFNNTGFQVDLQINNFILIDNFSLKEPYIIIQQFIGLPFQDKKQVIALDIQLLTLQFIKSNVDQQYNLKLQAQPLFIQYQQCILNLVSRLILLFKTLNKYKNLESLQQISNLVEKSFNQIQQHSQNAIKIAIDNHLKLKLQLKLQAPILSLCIDERNLLINLGMVSINTSMPNLDKLYDNYQVKLDNVYVFSSESKVLTNQIFSYLKNKETELDHKLDNMYEQSIILFPFKLIVDLNICILRNIEDKPQIIVKSQIENINVNINENNIICTLQLLQHLLKYQSSQRISILSTQTNISSLNITDSDKSVVQLSQQQEIDIVVTKLVFSFDIKSFVIVFSQQYKSFELKVEGFQVQINQFSYNTQAFCILNCLTFIDLSSNKQIFCIGAQDSALDIKVQTYDHLHLSFQGNALETQICIGSVNIYYELQRCQQILDCLSSFVQLFQLNVESLDPKLKVQNFSNQSIKTKMDNIQSNYSLKLVIKFNSISVFIEQQASLLTVVMIRQIIIKYQQNDEKVEINLALQEFLIKSLLNDEKYIVSFNSQDDKNLNVSFILFNNPSNIQPDILVNCNILSRIEIIIDLRFLLLLKYEFDNILKILSDQFSSSNIRQSQSVQQINIQQVFQIDANIIAPIIIIPISQGNEKSLFVDFGRIKISSSFTKAKDLEMCQQFFLSFANLMILSHLHENILTPVSLECYIQLCTNQQNQNIMIELVINQVTFTVTKDIIYFIQDLFLIQNNFGYNILQDIFKQQSDIDLIDKKIKNKQLQIDSFQYSDAIIKEKMLTAINKNTVLNLTEQIQKIKDRKIEINIEKIKLKLKLKQDTLNQNKVKKQIRQWNIIFSTQFKGFQLMIDDKVSINFKGFNLNYQNQQNISNIVLLIGSFNILLDQTPILQSEQQVQFKCEKILNKFNIESNSQSKIQINLLLVQFINYFYSYKSPETNDLTLYQLIQERSLFMDSFKIANNLFDEKCQIFSLLQNHQYVHTYTLKRIQPYQKSRCDEVNLNLTFPQVEIQIPTIENNQYLLIYFQPMISINMVHNLKLNIDKKGIYVSFKMDKLLETKCQIDGFNLQLVNKEIKQSIIDNLSLDICYLMTQNQILVQNPLQFIREEQTTQIECKFLSQIQVTITTQQCKTIQQTLNSLLKQIQNSQQNVQPVQVKATQNNYVDNLDIIKEDALNKTLLPETCYLSNDVSFNNKSLNIYNTLHQTDIQVAITFASSIKFFDDFNDFQPLVKIDILNIYLSMAQIQQYSDKNDIVISGNLELKVSHYNQPFQNWETLIPGLKLQVNIEKLFSTVNNQFITKCNVLIPQVQFNLSNLIFLSINNIIQVSQLIVQNEPEKKVEFLSNYKIHQQKIIHKKLSIKIENNLDIDIGLQNYNIQPLNYVEISYQDNISFVIGDQTIDIPVKMQYQQRTSVNNQDIFIYVEYIDKLYQVCFRPLYKIVNMTKIKLYIQNTQFKTFYTGQCLMQLSLIDKSSKCTQIDFNNISESILIDDKYFRLEYSRRTFEEVQLINMFIYPSFIITSYCNYQLLFDDYNLNPLTSIELYVNPYNSLSFKTIYYYEQFTAKNQKLFEYYSKVPVLSDQSKKAKRLRIDYLINKCIYHTPTTLQLASSSKESYYLGVKRLVSQKENTSNTFNYQIIFYPYYILVNRLFIERQVTSNYIQINCQHNTKYQCQQGDYMELGIMKSQKCEIQIYQNNKTFKIKQYEINNENTMVQLAQEQEFLQTRIQYTNSKQQLTRIITVYPILILRNNSTLHFFYEFNDNYSNIVSRKQQAHINSQQIVSSFQLTNYFYLQHNNIWSSPISLDQQGSFTILFQDIDLKCGLQVKNINDIVLIDIFEEISGQQILISNLTSVDFRISQTTEGDIKIYNQYYNPVCKANQIINFQVYDLGIPQQIKLQQDEDFVIISLNKIGKWQPKKFGNHLIFAQVDINANTVKVSFSFHKIEELTILQKATKKFSEELINANIEIQIEQIQIQVYLNCHNYKKTQQNVTVQIFTFQLNNVKATLFDLQETQALNLEVQQIYLYNLDKAADFPVTVKFQPNSYDISALSIQLEKIKQYNQFININVAIQPIQLNIDQSFLENILLFINSLTVSENIFRLPQQQMDIDDKELMYQTVFKPFINIEQSKFNVQKMFIAFFNISDIYANVNVAINDLTFLENNFWYQLFSNIASPFMNITSANIKFQYYKKKSFITEQFALINEVKRFYLGQIKKNIGNLIKSSIISGQTASYVEEQSSRMQDIKTQSRKLVGNSVSNIAGTVSSVASFISGDLNYKKTSQKLIRDSQQNGKNAMRNAGKALTNGFVEGLIGIVKQPIVGGQQKGFGGAISGIGKGIVGIFAKPVQGISDFVEHVGIAVETGGKNQMKDQIPDQLIFKNGIIE</sequence>
<dbReference type="PANTHER" id="PTHR16166">
    <property type="entry name" value="VACUOLAR PROTEIN SORTING-ASSOCIATED PROTEIN VPS13"/>
    <property type="match status" value="1"/>
</dbReference>
<dbReference type="Pfam" id="PF12624">
    <property type="entry name" value="VPS13_N"/>
    <property type="match status" value="1"/>
</dbReference>
<dbReference type="InterPro" id="IPR026847">
    <property type="entry name" value="VPS13"/>
</dbReference>
<feature type="domain" description="Chorein N-terminal" evidence="3">
    <location>
        <begin position="1"/>
        <end position="407"/>
    </location>
</feature>
<dbReference type="VEuPathDB" id="GiardiaDB:SS50377_22415"/>
<name>V6LCW3_9EUKA</name>
<dbReference type="InterPro" id="IPR026854">
    <property type="entry name" value="VPS13_N"/>
</dbReference>
<evidence type="ECO:0000313" key="6">
    <source>
        <dbReference type="Proteomes" id="UP000018208"/>
    </source>
</evidence>
<reference evidence="5" key="2">
    <citation type="submission" date="2020-12" db="EMBL/GenBank/DDBJ databases">
        <title>New Spironucleus salmonicida genome in near-complete chromosomes.</title>
        <authorList>
            <person name="Xu F."/>
            <person name="Kurt Z."/>
            <person name="Jimenez-Gonzalez A."/>
            <person name="Astvaldsson A."/>
            <person name="Andersson J.O."/>
            <person name="Svard S.G."/>
        </authorList>
    </citation>
    <scope>NUCLEOTIDE SEQUENCE</scope>
    <source>
        <strain evidence="5">ATCC 50377</strain>
    </source>
</reference>
<dbReference type="Proteomes" id="UP000018208">
    <property type="component" value="Unassembled WGS sequence"/>
</dbReference>
<organism evidence="4">
    <name type="scientific">Spironucleus salmonicida</name>
    <dbReference type="NCBI Taxonomy" id="348837"/>
    <lineage>
        <taxon>Eukaryota</taxon>
        <taxon>Metamonada</taxon>
        <taxon>Diplomonadida</taxon>
        <taxon>Hexamitidae</taxon>
        <taxon>Hexamitinae</taxon>
        <taxon>Spironucleus</taxon>
    </lineage>
</organism>
<gene>
    <name evidence="4" type="ORF">SS50377_18401</name>
    <name evidence="5" type="ORF">SS50377_22415</name>
</gene>
<reference evidence="4 5" key="1">
    <citation type="journal article" date="2014" name="PLoS Genet.">
        <title>The Genome of Spironucleus salmonicida Highlights a Fish Pathogen Adapted to Fluctuating Environments.</title>
        <authorList>
            <person name="Xu F."/>
            <person name="Jerlstrom-Hultqvist J."/>
            <person name="Einarsson E."/>
            <person name="Astvaldsson A."/>
            <person name="Svard S.G."/>
            <person name="Andersson J.O."/>
        </authorList>
    </citation>
    <scope>NUCLEOTIDE SEQUENCE</scope>
    <source>
        <strain evidence="5">ATCC 50377</strain>
    </source>
</reference>
<protein>
    <submittedName>
        <fullName evidence="5">Vacuolar sorting-associated protein 13</fullName>
    </submittedName>
</protein>
<evidence type="ECO:0000259" key="3">
    <source>
        <dbReference type="Pfam" id="PF12624"/>
    </source>
</evidence>
<keyword evidence="6" id="KW-1185">Reference proteome</keyword>
<evidence type="ECO:0000313" key="5">
    <source>
        <dbReference type="EMBL" id="KAH0574800.1"/>
    </source>
</evidence>
<keyword evidence="2" id="KW-0813">Transport</keyword>